<dbReference type="Gene3D" id="1.10.1390.10">
    <property type="match status" value="1"/>
</dbReference>
<comment type="pathway">
    <text evidence="7">Carbohydrate biosynthesis; gluconeogenesis.</text>
</comment>
<dbReference type="InterPro" id="IPR023096">
    <property type="entry name" value="G6P_Isomerase_C"/>
</dbReference>
<dbReference type="CDD" id="cd05016">
    <property type="entry name" value="SIS_PGI_2"/>
    <property type="match status" value="1"/>
</dbReference>
<dbReference type="GO" id="GO:0097367">
    <property type="term" value="F:carbohydrate derivative binding"/>
    <property type="evidence" value="ECO:0007669"/>
    <property type="project" value="InterPro"/>
</dbReference>
<dbReference type="Pfam" id="PF00342">
    <property type="entry name" value="PGI"/>
    <property type="match status" value="1"/>
</dbReference>
<protein>
    <recommendedName>
        <fullName evidence="7">Glucose-6-phosphate isomerase</fullName>
        <shortName evidence="7">GPI</shortName>
        <ecNumber evidence="7">5.3.1.9</ecNumber>
    </recommendedName>
    <alternativeName>
        <fullName evidence="7">Phosphoglucose isomerase</fullName>
        <shortName evidence="7">PGI</shortName>
    </alternativeName>
    <alternativeName>
        <fullName evidence="7">Phosphohexose isomerase</fullName>
        <shortName evidence="7">PHI</shortName>
    </alternativeName>
</protein>
<evidence type="ECO:0000256" key="6">
    <source>
        <dbReference type="ARBA" id="ARBA00029321"/>
    </source>
</evidence>
<gene>
    <name evidence="7" type="primary">pgi</name>
    <name evidence="9" type="ORF">SAMN05660284_00757</name>
</gene>
<dbReference type="FunFam" id="1.10.1390.10:FF:000001">
    <property type="entry name" value="Glucose-6-phosphate isomerase"/>
    <property type="match status" value="1"/>
</dbReference>
<proteinExistence type="inferred from homology"/>
<dbReference type="Gene3D" id="3.40.50.10490">
    <property type="entry name" value="Glucose-6-phosphate isomerase like protein, domain 1"/>
    <property type="match status" value="2"/>
</dbReference>
<dbReference type="NCBIfam" id="NF001211">
    <property type="entry name" value="PRK00179.1"/>
    <property type="match status" value="1"/>
</dbReference>
<dbReference type="PROSITE" id="PS51463">
    <property type="entry name" value="P_GLUCOSE_ISOMERASE_3"/>
    <property type="match status" value="1"/>
</dbReference>
<dbReference type="SUPFAM" id="SSF53697">
    <property type="entry name" value="SIS domain"/>
    <property type="match status" value="1"/>
</dbReference>
<evidence type="ECO:0000256" key="4">
    <source>
        <dbReference type="ARBA" id="ARBA00023152"/>
    </source>
</evidence>
<dbReference type="GO" id="GO:0004347">
    <property type="term" value="F:glucose-6-phosphate isomerase activity"/>
    <property type="evidence" value="ECO:0007669"/>
    <property type="project" value="UniProtKB-UniRule"/>
</dbReference>
<feature type="active site" description="Proton donor" evidence="7">
    <location>
        <position position="329"/>
    </location>
</feature>
<keyword evidence="5 7" id="KW-0413">Isomerase</keyword>
<sequence>MRDLFASDPLRFERFSLEAAGIFLDYSKNRITTETLPLLAQLAREAGVESLRERMFSGERINRTENRAVLHTALRNLDNTPVMVDGVDVMPQVNAVRQRMARFAESVRNGEWRGHTGQPITDVVNIGIGGSDLGPLMVCRALHRFAHPRLRMHFVSTVDGDQIGCLLKKLNPATTLFIVASKTFTTQETLTNAHTARQWFLDAGNDTPAIARHFVAISTNTQAVRNFGIDPDNMFEFWDWVGGRYSLWSAIGLSIAICIGPDNFEKLLAGAQAMDRHFREMPIEKNMPMLLALLGILNGNYFHCHSHLISPYNQALDRFPAYLQQLDMESNGKTVDIDGRHITDYETGPVVWGDSGINGQHAYYQLLHQGSNVTPVDFIVSIEHPDAPPAHRDILMANFFAQTEALMRGKTEAEVRAELAAQGLSGEALEKLVPHKIFEGNRPSNSILLQRLDPQTLGALIALYEHKVFVQGAIWNINSYDQWGVELGKQLAKKIEAQLATSEPTTCHDASTNGLINYYKKRRQVS</sequence>
<evidence type="ECO:0000256" key="3">
    <source>
        <dbReference type="ARBA" id="ARBA00022432"/>
    </source>
</evidence>
<dbReference type="GO" id="GO:0005829">
    <property type="term" value="C:cytosol"/>
    <property type="evidence" value="ECO:0007669"/>
    <property type="project" value="TreeGrafter"/>
</dbReference>
<dbReference type="PANTHER" id="PTHR11469:SF1">
    <property type="entry name" value="GLUCOSE-6-PHOSPHATE ISOMERASE"/>
    <property type="match status" value="1"/>
</dbReference>
<feature type="active site" evidence="7">
    <location>
        <position position="361"/>
    </location>
</feature>
<organism evidence="9 10">
    <name type="scientific">Formivibrio citricus</name>
    <dbReference type="NCBI Taxonomy" id="83765"/>
    <lineage>
        <taxon>Bacteria</taxon>
        <taxon>Pseudomonadati</taxon>
        <taxon>Pseudomonadota</taxon>
        <taxon>Betaproteobacteria</taxon>
        <taxon>Neisseriales</taxon>
        <taxon>Chitinibacteraceae</taxon>
        <taxon>Formivibrio</taxon>
    </lineage>
</organism>
<comment type="catalytic activity">
    <reaction evidence="6 7 8">
        <text>alpha-D-glucose 6-phosphate = beta-D-fructose 6-phosphate</text>
        <dbReference type="Rhea" id="RHEA:11816"/>
        <dbReference type="ChEBI" id="CHEBI:57634"/>
        <dbReference type="ChEBI" id="CHEBI:58225"/>
        <dbReference type="EC" id="5.3.1.9"/>
    </reaction>
</comment>
<comment type="pathway">
    <text evidence="1 7 8">Carbohydrate degradation; glycolysis; D-glyceraldehyde 3-phosphate and glycerone phosphate from D-glucose: step 2/4.</text>
</comment>
<name>A0A1I4WV26_9NEIS</name>
<dbReference type="GO" id="GO:0006094">
    <property type="term" value="P:gluconeogenesis"/>
    <property type="evidence" value="ECO:0007669"/>
    <property type="project" value="UniProtKB-UniRule"/>
</dbReference>
<evidence type="ECO:0000256" key="7">
    <source>
        <dbReference type="HAMAP-Rule" id="MF_00473"/>
    </source>
</evidence>
<dbReference type="InterPro" id="IPR035476">
    <property type="entry name" value="SIS_PGI_1"/>
</dbReference>
<keyword evidence="3 7" id="KW-0312">Gluconeogenesis</keyword>
<keyword evidence="7" id="KW-0963">Cytoplasm</keyword>
<dbReference type="PROSITE" id="PS00765">
    <property type="entry name" value="P_GLUCOSE_ISOMERASE_1"/>
    <property type="match status" value="1"/>
</dbReference>
<dbReference type="InterPro" id="IPR001672">
    <property type="entry name" value="G6P_Isomerase"/>
</dbReference>
<comment type="function">
    <text evidence="7">Catalyzes the reversible isomerization of glucose-6-phosphate to fructose-6-phosphate.</text>
</comment>
<dbReference type="PANTHER" id="PTHR11469">
    <property type="entry name" value="GLUCOSE-6-PHOSPHATE ISOMERASE"/>
    <property type="match status" value="1"/>
</dbReference>
<dbReference type="HAMAP" id="MF_00473">
    <property type="entry name" value="G6P_isomerase"/>
    <property type="match status" value="1"/>
</dbReference>
<dbReference type="UniPathway" id="UPA00138"/>
<evidence type="ECO:0000256" key="5">
    <source>
        <dbReference type="ARBA" id="ARBA00023235"/>
    </source>
</evidence>
<comment type="subcellular location">
    <subcellularLocation>
        <location evidence="7">Cytoplasm</location>
    </subcellularLocation>
</comment>
<dbReference type="PRINTS" id="PR00662">
    <property type="entry name" value="G6PISOMERASE"/>
</dbReference>
<evidence type="ECO:0000313" key="10">
    <source>
        <dbReference type="Proteomes" id="UP000242869"/>
    </source>
</evidence>
<dbReference type="PROSITE" id="PS00174">
    <property type="entry name" value="P_GLUCOSE_ISOMERASE_2"/>
    <property type="match status" value="1"/>
</dbReference>
<dbReference type="InterPro" id="IPR046348">
    <property type="entry name" value="SIS_dom_sf"/>
</dbReference>
<feature type="active site" evidence="7">
    <location>
        <position position="489"/>
    </location>
</feature>
<accession>A0A1I4WV26</accession>
<dbReference type="GO" id="GO:0006096">
    <property type="term" value="P:glycolytic process"/>
    <property type="evidence" value="ECO:0007669"/>
    <property type="project" value="UniProtKB-UniRule"/>
</dbReference>
<evidence type="ECO:0000256" key="2">
    <source>
        <dbReference type="ARBA" id="ARBA00006604"/>
    </source>
</evidence>
<evidence type="ECO:0000256" key="1">
    <source>
        <dbReference type="ARBA" id="ARBA00004926"/>
    </source>
</evidence>
<keyword evidence="10" id="KW-1185">Reference proteome</keyword>
<dbReference type="GO" id="GO:0048029">
    <property type="term" value="F:monosaccharide binding"/>
    <property type="evidence" value="ECO:0007669"/>
    <property type="project" value="TreeGrafter"/>
</dbReference>
<dbReference type="UniPathway" id="UPA00109">
    <property type="reaction ID" value="UER00181"/>
</dbReference>
<reference evidence="10" key="1">
    <citation type="submission" date="2016-10" db="EMBL/GenBank/DDBJ databases">
        <authorList>
            <person name="Varghese N."/>
            <person name="Submissions S."/>
        </authorList>
    </citation>
    <scope>NUCLEOTIDE SEQUENCE [LARGE SCALE GENOMIC DNA]</scope>
    <source>
        <strain evidence="10">DSM 6150</strain>
    </source>
</reference>
<evidence type="ECO:0000313" key="9">
    <source>
        <dbReference type="EMBL" id="SFN17674.1"/>
    </source>
</evidence>
<dbReference type="STRING" id="83765.SAMN05660284_00757"/>
<comment type="similarity">
    <text evidence="2 7 8">Belongs to the GPI family.</text>
</comment>
<dbReference type="FunFam" id="3.40.50.10490:FF:000004">
    <property type="entry name" value="Glucose-6-phosphate isomerase"/>
    <property type="match status" value="1"/>
</dbReference>
<dbReference type="AlphaFoldDB" id="A0A1I4WV26"/>
<dbReference type="InterPro" id="IPR018189">
    <property type="entry name" value="Phosphoglucose_isomerase_CS"/>
</dbReference>
<evidence type="ECO:0000256" key="8">
    <source>
        <dbReference type="RuleBase" id="RU000612"/>
    </source>
</evidence>
<dbReference type="InterPro" id="IPR035482">
    <property type="entry name" value="SIS_PGI_2"/>
</dbReference>
<keyword evidence="4 7" id="KW-0324">Glycolysis</keyword>
<dbReference type="EMBL" id="FOVE01000004">
    <property type="protein sequence ID" value="SFN17674.1"/>
    <property type="molecule type" value="Genomic_DNA"/>
</dbReference>
<dbReference type="CDD" id="cd05015">
    <property type="entry name" value="SIS_PGI_1"/>
    <property type="match status" value="1"/>
</dbReference>
<dbReference type="EC" id="5.3.1.9" evidence="7"/>
<dbReference type="GO" id="GO:0051156">
    <property type="term" value="P:glucose 6-phosphate metabolic process"/>
    <property type="evidence" value="ECO:0007669"/>
    <property type="project" value="TreeGrafter"/>
</dbReference>
<dbReference type="Proteomes" id="UP000242869">
    <property type="component" value="Unassembled WGS sequence"/>
</dbReference>